<feature type="transmembrane region" description="Helical" evidence="1">
    <location>
        <begin position="155"/>
        <end position="174"/>
    </location>
</feature>
<evidence type="ECO:0000313" key="3">
    <source>
        <dbReference type="Proteomes" id="UP001275440"/>
    </source>
</evidence>
<dbReference type="EMBL" id="WBMO01000001">
    <property type="protein sequence ID" value="MDV2474448.1"/>
    <property type="molecule type" value="Genomic_DNA"/>
</dbReference>
<feature type="transmembrane region" description="Helical" evidence="1">
    <location>
        <begin position="299"/>
        <end position="318"/>
    </location>
</feature>
<feature type="transmembrane region" description="Helical" evidence="1">
    <location>
        <begin position="46"/>
        <end position="63"/>
    </location>
</feature>
<sequence length="393" mass="39228">MATLTAARVDAPLAALAGLCAAALAGVVLAVDGAVMAAPVHNDSTPVVAAVLAVVAVAGLQHSGSRRTGWMIATGCVLVLGTVRYIAPSDADTDTQSALQIVVAATAGILLGAAIAATWGRASGQWAVIAGAWSAFLAAAATGTERPFHSLHWTVPQWLLAITLVTVVAAALVAQPGMRVQRADPRLWPVAVGAALALSVGYRLLGDRVTAESASSTVRMWLFVGGALLLLVIGAEVTARFLPPGDGPFPMAVTGATVTAYPLVAALGGPEVPGWTPAVAVVAVLAGLRAAPRMPRPELGLALALVTTAVAALWPDLAADGWPLLVRVALIAAGTGLALGSALPGSAPVAALGAALPFAALPVLRAVWSIAADPMLVVGALVVAGAVCAWQVR</sequence>
<proteinExistence type="predicted"/>
<keyword evidence="1" id="KW-0472">Membrane</keyword>
<feature type="transmembrane region" description="Helical" evidence="1">
    <location>
        <begin position="324"/>
        <end position="342"/>
    </location>
</feature>
<gene>
    <name evidence="2" type="ORF">F8M49_01680</name>
</gene>
<feature type="transmembrane region" description="Helical" evidence="1">
    <location>
        <begin position="274"/>
        <end position="292"/>
    </location>
</feature>
<feature type="transmembrane region" description="Helical" evidence="1">
    <location>
        <begin position="374"/>
        <end position="392"/>
    </location>
</feature>
<keyword evidence="1" id="KW-1133">Transmembrane helix</keyword>
<dbReference type="Proteomes" id="UP001275440">
    <property type="component" value="Unassembled WGS sequence"/>
</dbReference>
<evidence type="ECO:0000313" key="2">
    <source>
        <dbReference type="EMBL" id="MDV2474448.1"/>
    </source>
</evidence>
<protein>
    <recommendedName>
        <fullName evidence="4">Integral membrane protein</fullName>
    </recommendedName>
</protein>
<accession>A0ABU3WKD1</accession>
<feature type="transmembrane region" description="Helical" evidence="1">
    <location>
        <begin position="99"/>
        <end position="119"/>
    </location>
</feature>
<feature type="transmembrane region" description="Helical" evidence="1">
    <location>
        <begin position="70"/>
        <end position="87"/>
    </location>
</feature>
<feature type="transmembrane region" description="Helical" evidence="1">
    <location>
        <begin position="220"/>
        <end position="242"/>
    </location>
</feature>
<comment type="caution">
    <text evidence="2">The sequence shown here is derived from an EMBL/GenBank/DDBJ whole genome shotgun (WGS) entry which is preliminary data.</text>
</comment>
<name>A0ABU3WKD1_9NOCA</name>
<feature type="transmembrane region" description="Helical" evidence="1">
    <location>
        <begin position="126"/>
        <end position="143"/>
    </location>
</feature>
<keyword evidence="3" id="KW-1185">Reference proteome</keyword>
<keyword evidence="1" id="KW-0812">Transmembrane</keyword>
<reference evidence="2 3" key="1">
    <citation type="submission" date="2019-10" db="EMBL/GenBank/DDBJ databases">
        <title>Draft Genome Assembly of Rhodococcus zopfii DSM44189.</title>
        <authorList>
            <person name="Sutton J.M."/>
            <person name="Akob D.M."/>
            <person name="Bushman T.J."/>
        </authorList>
    </citation>
    <scope>NUCLEOTIDE SEQUENCE [LARGE SCALE GENOMIC DNA]</scope>
    <source>
        <strain evidence="2 3">DSM 44189</strain>
    </source>
</reference>
<feature type="transmembrane region" description="Helical" evidence="1">
    <location>
        <begin position="186"/>
        <end position="205"/>
    </location>
</feature>
<organism evidence="2 3">
    <name type="scientific">Rhodococcus zopfii</name>
    <dbReference type="NCBI Taxonomy" id="43772"/>
    <lineage>
        <taxon>Bacteria</taxon>
        <taxon>Bacillati</taxon>
        <taxon>Actinomycetota</taxon>
        <taxon>Actinomycetes</taxon>
        <taxon>Mycobacteriales</taxon>
        <taxon>Nocardiaceae</taxon>
        <taxon>Rhodococcus</taxon>
    </lineage>
</organism>
<evidence type="ECO:0008006" key="4">
    <source>
        <dbReference type="Google" id="ProtNLM"/>
    </source>
</evidence>
<evidence type="ECO:0000256" key="1">
    <source>
        <dbReference type="SAM" id="Phobius"/>
    </source>
</evidence>